<keyword evidence="3 11" id="KW-0812">Transmembrane</keyword>
<dbReference type="RefSeq" id="XP_014678601.1">
    <property type="nucleotide sequence ID" value="XM_014823115.1"/>
</dbReference>
<protein>
    <recommendedName>
        <fullName evidence="11">CDGSH iron-sulfur domain-containing protein 2 homologue</fullName>
    </recommendedName>
</protein>
<dbReference type="SMART" id="SM00704">
    <property type="entry name" value="ZnF_CDGSH"/>
    <property type="match status" value="1"/>
</dbReference>
<keyword evidence="4 11" id="KW-0001">2Fe-2S</keyword>
<gene>
    <name evidence="14" type="primary">LOC106818401</name>
</gene>
<dbReference type="PANTHER" id="PTHR13680">
    <property type="entry name" value="CDGSH IRON-SULFUR DOMAIN-CONTAINING PROTEIN 1"/>
    <property type="match status" value="1"/>
</dbReference>
<evidence type="ECO:0000313" key="14">
    <source>
        <dbReference type="RefSeq" id="XP_014678601.1"/>
    </source>
</evidence>
<keyword evidence="5 11" id="KW-0479">Metal-binding</keyword>
<dbReference type="InterPro" id="IPR019610">
    <property type="entry name" value="FeS-contain_mitoNEET_N"/>
</dbReference>
<keyword evidence="9 11" id="KW-0411">Iron-sulfur</keyword>
<keyword evidence="6 11" id="KW-0256">Endoplasmic reticulum</keyword>
<keyword evidence="8 11" id="KW-0408">Iron</keyword>
<evidence type="ECO:0000256" key="9">
    <source>
        <dbReference type="ARBA" id="ARBA00023014"/>
    </source>
</evidence>
<dbReference type="Pfam" id="PF10660">
    <property type="entry name" value="MitoNEET_N"/>
    <property type="match status" value="1"/>
</dbReference>
<comment type="subcellular location">
    <subcellularLocation>
        <location evidence="1 11">Endoplasmic reticulum membrane</location>
        <topology evidence="1 11">Single-pass membrane protein</topology>
    </subcellularLocation>
</comment>
<evidence type="ECO:0000256" key="1">
    <source>
        <dbReference type="ARBA" id="ARBA00004389"/>
    </source>
</evidence>
<evidence type="ECO:0000256" key="5">
    <source>
        <dbReference type="ARBA" id="ARBA00022723"/>
    </source>
</evidence>
<dbReference type="InterPro" id="IPR042216">
    <property type="entry name" value="MitoNEET_CISD"/>
</dbReference>
<keyword evidence="10 11" id="KW-0472">Membrane</keyword>
<name>A0ABM1F2D0_PRICU</name>
<evidence type="ECO:0000256" key="7">
    <source>
        <dbReference type="ARBA" id="ARBA00022989"/>
    </source>
</evidence>
<keyword evidence="7 11" id="KW-1133">Transmembrane helix</keyword>
<accession>A0ABM1F2D0</accession>
<evidence type="ECO:0000256" key="2">
    <source>
        <dbReference type="ARBA" id="ARBA00008624"/>
    </source>
</evidence>
<dbReference type="PANTHER" id="PTHR13680:SF33">
    <property type="entry name" value="CDGSH IRON-SULFUR DOMAIN-CONTAINING PROTEIN 2"/>
    <property type="match status" value="1"/>
</dbReference>
<comment type="cofactor">
    <cofactor evidence="11">
        <name>[2Fe-2S] cluster</name>
        <dbReference type="ChEBI" id="CHEBI:190135"/>
    </cofactor>
    <text evidence="11">Binds 1 [2Fe-2S] cluster.</text>
</comment>
<dbReference type="Proteomes" id="UP000695022">
    <property type="component" value="Unplaced"/>
</dbReference>
<evidence type="ECO:0000256" key="6">
    <source>
        <dbReference type="ARBA" id="ARBA00022824"/>
    </source>
</evidence>
<evidence type="ECO:0000259" key="12">
    <source>
        <dbReference type="SMART" id="SM00704"/>
    </source>
</evidence>
<reference evidence="14" key="1">
    <citation type="submission" date="2025-08" db="UniProtKB">
        <authorList>
            <consortium name="RefSeq"/>
        </authorList>
    </citation>
    <scope>IDENTIFICATION</scope>
</reference>
<keyword evidence="13" id="KW-1185">Reference proteome</keyword>
<dbReference type="InterPro" id="IPR045131">
    <property type="entry name" value="CISD1/2"/>
</dbReference>
<dbReference type="Pfam" id="PF09360">
    <property type="entry name" value="zf-CDGSH"/>
    <property type="match status" value="1"/>
</dbReference>
<evidence type="ECO:0000256" key="4">
    <source>
        <dbReference type="ARBA" id="ARBA00022714"/>
    </source>
</evidence>
<organism evidence="13 14">
    <name type="scientific">Priapulus caudatus</name>
    <name type="common">Priapulid worm</name>
    <dbReference type="NCBI Taxonomy" id="37621"/>
    <lineage>
        <taxon>Eukaryota</taxon>
        <taxon>Metazoa</taxon>
        <taxon>Ecdysozoa</taxon>
        <taxon>Scalidophora</taxon>
        <taxon>Priapulida</taxon>
        <taxon>Priapulimorpha</taxon>
        <taxon>Priapulimorphida</taxon>
        <taxon>Priapulidae</taxon>
        <taxon>Priapulus</taxon>
    </lineage>
</organism>
<dbReference type="InterPro" id="IPR018967">
    <property type="entry name" value="FeS-contain_CDGSH-typ"/>
</dbReference>
<sequence length="137" mass="15151">MEVVSKFVKTTLPNYLKSLPIPKSLGGFADLSGSDWVALLPFVGIVAYITYLSITALLGPSQPTKQPQKDKNEAVNLKIQKECPKVVNVVDLEELGDKTCYCRCWRSKKFPLCDGSHNAHNEETGDNVGPVVMKRNK</sequence>
<proteinExistence type="inferred from homology"/>
<evidence type="ECO:0000256" key="8">
    <source>
        <dbReference type="ARBA" id="ARBA00023004"/>
    </source>
</evidence>
<evidence type="ECO:0000256" key="11">
    <source>
        <dbReference type="RuleBase" id="RU369084"/>
    </source>
</evidence>
<evidence type="ECO:0000313" key="13">
    <source>
        <dbReference type="Proteomes" id="UP000695022"/>
    </source>
</evidence>
<feature type="domain" description="Iron-binding zinc finger CDGSH type" evidence="12">
    <location>
        <begin position="85"/>
        <end position="123"/>
    </location>
</feature>
<comment type="similarity">
    <text evidence="2 11">Belongs to the CISD protein family. CISD2 subfamily.</text>
</comment>
<evidence type="ECO:0000256" key="10">
    <source>
        <dbReference type="ARBA" id="ARBA00023136"/>
    </source>
</evidence>
<feature type="transmembrane region" description="Helical" evidence="11">
    <location>
        <begin position="36"/>
        <end position="59"/>
    </location>
</feature>
<dbReference type="Gene3D" id="3.40.5.90">
    <property type="entry name" value="CDGSH iron-sulfur domain, mitoNEET-type"/>
    <property type="match status" value="1"/>
</dbReference>
<dbReference type="GeneID" id="106818401"/>
<evidence type="ECO:0000256" key="3">
    <source>
        <dbReference type="ARBA" id="ARBA00022692"/>
    </source>
</evidence>